<gene>
    <name evidence="2" type="ORF">HZS54_20590</name>
</gene>
<dbReference type="EMBL" id="CP058909">
    <property type="protein sequence ID" value="QLH83880.1"/>
    <property type="molecule type" value="Genomic_DNA"/>
</dbReference>
<keyword evidence="1" id="KW-0812">Transmembrane</keyword>
<sequence length="91" mass="9828">MVPLSTVLRTAVVAAVSFAVAAGCAVAVTRLAVRTRFFAMDDRLPDTWHGRPLRQADREQRDGLNPFILAFAAFWIAFGVANVALDALLLG</sequence>
<dbReference type="RefSeq" id="WP_179918948.1">
    <property type="nucleotide sequence ID" value="NZ_CP058909.1"/>
</dbReference>
<name>A0A7D5PFY3_9EURY</name>
<evidence type="ECO:0000313" key="2">
    <source>
        <dbReference type="EMBL" id="QLH83880.1"/>
    </source>
</evidence>
<dbReference type="KEGG" id="hpel:HZS54_20590"/>
<feature type="transmembrane region" description="Helical" evidence="1">
    <location>
        <begin position="64"/>
        <end position="85"/>
    </location>
</feature>
<evidence type="ECO:0000256" key="1">
    <source>
        <dbReference type="SAM" id="Phobius"/>
    </source>
</evidence>
<keyword evidence="3" id="KW-1185">Reference proteome</keyword>
<dbReference type="Proteomes" id="UP000509346">
    <property type="component" value="Chromosome"/>
</dbReference>
<feature type="transmembrane region" description="Helical" evidence="1">
    <location>
        <begin position="12"/>
        <end position="33"/>
    </location>
</feature>
<dbReference type="OrthoDB" id="241897at2157"/>
<keyword evidence="1" id="KW-0472">Membrane</keyword>
<accession>A0A7D5PFY3</accession>
<evidence type="ECO:0000313" key="3">
    <source>
        <dbReference type="Proteomes" id="UP000509346"/>
    </source>
</evidence>
<keyword evidence="1" id="KW-1133">Transmembrane helix</keyword>
<organism evidence="2 3">
    <name type="scientific">Halosimplex pelagicum</name>
    <dbReference type="NCBI Taxonomy" id="869886"/>
    <lineage>
        <taxon>Archaea</taxon>
        <taxon>Methanobacteriati</taxon>
        <taxon>Methanobacteriota</taxon>
        <taxon>Stenosarchaea group</taxon>
        <taxon>Halobacteria</taxon>
        <taxon>Halobacteriales</taxon>
        <taxon>Haloarculaceae</taxon>
        <taxon>Halosimplex</taxon>
    </lineage>
</organism>
<proteinExistence type="predicted"/>
<dbReference type="GeneID" id="56085041"/>
<protein>
    <submittedName>
        <fullName evidence="2">Uncharacterized protein</fullName>
    </submittedName>
</protein>
<reference evidence="2 3" key="1">
    <citation type="submission" date="2020-07" db="EMBL/GenBank/DDBJ databases">
        <title>Halosimplex litoreum sp. nov. and Halosimplex rubrum sp. nov., isolated from different salt environments.</title>
        <authorList>
            <person name="Cui H."/>
        </authorList>
    </citation>
    <scope>NUCLEOTIDE SEQUENCE [LARGE SCALE GENOMIC DNA]</scope>
    <source>
        <strain evidence="2 3">R2</strain>
    </source>
</reference>
<dbReference type="AlphaFoldDB" id="A0A7D5PFY3"/>